<dbReference type="AlphaFoldDB" id="A0A2N0TM41"/>
<dbReference type="SUPFAM" id="SSF48452">
    <property type="entry name" value="TPR-like"/>
    <property type="match status" value="1"/>
</dbReference>
<dbReference type="Pfam" id="PF07980">
    <property type="entry name" value="SusD_RagB"/>
    <property type="match status" value="1"/>
</dbReference>
<keyword evidence="5" id="KW-0998">Cell outer membrane</keyword>
<dbReference type="Proteomes" id="UP000232673">
    <property type="component" value="Unassembled WGS sequence"/>
</dbReference>
<sequence length="526" mass="59400">MIMKRYSFTKIFLLCLILGFGVNSCTDKLEEREGQLDTGDLDVTDASNMVQPLIGAYYEFATRGWEEPLLLGVRGDDVNAGGLGDQQQFADTDRYEYDQGYWMYNSLWNVHYNDIVNMNSAILQLESFKEFADAEDIDRADQYIAEIKVLRAYLHFNLARTWEEVFIITSNQPEEELEQGVSSKADVMQFISDEMDMAIENLPDARPNERTDIQGGVTQYTAYALKALAHQELENYQEVADAAGAIISSGKFSLYPDFYQLFKDPGELSNESLLEIQYSDYGTEAGGELYHEYSPFGPQNWTPARENAQSGWGFYEPSNKWIEFMIDRGEETRLETSVLFTDRGIADLEAEGVEVPGFVSNTTPSGDVINDYARAKFASGKHYLPSTQLTDGRNNYSAGKNMIIIRYAEVLLMYAEAITLGANGSSISADEAVNTVRDRAGMPPLSGVTHEDVLDEKFAELAMEWGIRFYDMIRHDMYGELSYDGRNFTADKEYLPYPQEQLDALPIEATAVDRNTVMNDILSELN</sequence>
<comment type="caution">
    <text evidence="9">The sequence shown here is derived from an EMBL/GenBank/DDBJ whole genome shotgun (WGS) entry which is preliminary data.</text>
</comment>
<dbReference type="OrthoDB" id="5694214at2"/>
<evidence type="ECO:0000259" key="7">
    <source>
        <dbReference type="Pfam" id="PF07980"/>
    </source>
</evidence>
<keyword evidence="4" id="KW-0472">Membrane</keyword>
<evidence type="ECO:0000256" key="4">
    <source>
        <dbReference type="ARBA" id="ARBA00023136"/>
    </source>
</evidence>
<dbReference type="STRING" id="447422.SAMN05660903_02342"/>
<reference evidence="9 10" key="1">
    <citation type="submission" date="2015-10" db="EMBL/GenBank/DDBJ databases">
        <title>Draft genome sequence of Salegentibacter salinarum KCTC 12975.</title>
        <authorList>
            <person name="Lin W."/>
            <person name="Zheng Q."/>
        </authorList>
    </citation>
    <scope>NUCLEOTIDE SEQUENCE [LARGE SCALE GENOMIC DNA]</scope>
    <source>
        <strain evidence="9 10">KCTC 12975</strain>
    </source>
</reference>
<dbReference type="EMBL" id="LKTS01000048">
    <property type="protein sequence ID" value="PKD15782.1"/>
    <property type="molecule type" value="Genomic_DNA"/>
</dbReference>
<dbReference type="GO" id="GO:0009279">
    <property type="term" value="C:cell outer membrane"/>
    <property type="evidence" value="ECO:0007669"/>
    <property type="project" value="UniProtKB-SubCell"/>
</dbReference>
<name>A0A2N0TM41_9FLAO</name>
<dbReference type="Gene3D" id="1.25.40.390">
    <property type="match status" value="1"/>
</dbReference>
<evidence type="ECO:0000256" key="5">
    <source>
        <dbReference type="ARBA" id="ARBA00023237"/>
    </source>
</evidence>
<dbReference type="Pfam" id="PF14322">
    <property type="entry name" value="SusD-like_3"/>
    <property type="match status" value="1"/>
</dbReference>
<evidence type="ECO:0000313" key="10">
    <source>
        <dbReference type="Proteomes" id="UP000232673"/>
    </source>
</evidence>
<feature type="domain" description="SusD-like N-terminal" evidence="8">
    <location>
        <begin position="93"/>
        <end position="225"/>
    </location>
</feature>
<feature type="chain" id="PRO_5014877366" evidence="6">
    <location>
        <begin position="26"/>
        <end position="526"/>
    </location>
</feature>
<comment type="similarity">
    <text evidence="2">Belongs to the SusD family.</text>
</comment>
<keyword evidence="10" id="KW-1185">Reference proteome</keyword>
<dbReference type="InterPro" id="IPR033985">
    <property type="entry name" value="SusD-like_N"/>
</dbReference>
<feature type="signal peptide" evidence="6">
    <location>
        <begin position="1"/>
        <end position="25"/>
    </location>
</feature>
<organism evidence="9 10">
    <name type="scientific">Salegentibacter salinarum</name>
    <dbReference type="NCBI Taxonomy" id="447422"/>
    <lineage>
        <taxon>Bacteria</taxon>
        <taxon>Pseudomonadati</taxon>
        <taxon>Bacteroidota</taxon>
        <taxon>Flavobacteriia</taxon>
        <taxon>Flavobacteriales</taxon>
        <taxon>Flavobacteriaceae</taxon>
        <taxon>Salegentibacter</taxon>
    </lineage>
</organism>
<protein>
    <submittedName>
        <fullName evidence="9">Glycan metabolism protein RagB</fullName>
    </submittedName>
</protein>
<evidence type="ECO:0000313" key="9">
    <source>
        <dbReference type="EMBL" id="PKD15782.1"/>
    </source>
</evidence>
<feature type="domain" description="RagB/SusD" evidence="7">
    <location>
        <begin position="270"/>
        <end position="518"/>
    </location>
</feature>
<keyword evidence="3 6" id="KW-0732">Signal</keyword>
<evidence type="ECO:0000256" key="1">
    <source>
        <dbReference type="ARBA" id="ARBA00004442"/>
    </source>
</evidence>
<evidence type="ECO:0000256" key="6">
    <source>
        <dbReference type="SAM" id="SignalP"/>
    </source>
</evidence>
<gene>
    <name evidence="9" type="ORF">APR41_10835</name>
</gene>
<evidence type="ECO:0000256" key="2">
    <source>
        <dbReference type="ARBA" id="ARBA00006275"/>
    </source>
</evidence>
<dbReference type="InterPro" id="IPR012944">
    <property type="entry name" value="SusD_RagB_dom"/>
</dbReference>
<accession>A0A2N0TM41</accession>
<comment type="subcellular location">
    <subcellularLocation>
        <location evidence="1">Cell outer membrane</location>
    </subcellularLocation>
</comment>
<dbReference type="InterPro" id="IPR011990">
    <property type="entry name" value="TPR-like_helical_dom_sf"/>
</dbReference>
<evidence type="ECO:0000256" key="3">
    <source>
        <dbReference type="ARBA" id="ARBA00022729"/>
    </source>
</evidence>
<evidence type="ECO:0000259" key="8">
    <source>
        <dbReference type="Pfam" id="PF14322"/>
    </source>
</evidence>
<proteinExistence type="inferred from homology"/>